<evidence type="ECO:0000313" key="1">
    <source>
        <dbReference type="EMBL" id="SVC34861.1"/>
    </source>
</evidence>
<dbReference type="EMBL" id="UINC01086419">
    <property type="protein sequence ID" value="SVC34861.1"/>
    <property type="molecule type" value="Genomic_DNA"/>
</dbReference>
<protein>
    <submittedName>
        <fullName evidence="1">Uncharacterized protein</fullName>
    </submittedName>
</protein>
<gene>
    <name evidence="1" type="ORF">METZ01_LOCUS287715</name>
</gene>
<proteinExistence type="predicted"/>
<name>A0A382LJ20_9ZZZZ</name>
<dbReference type="AlphaFoldDB" id="A0A382LJ20"/>
<accession>A0A382LJ20</accession>
<organism evidence="1">
    <name type="scientific">marine metagenome</name>
    <dbReference type="NCBI Taxonomy" id="408172"/>
    <lineage>
        <taxon>unclassified sequences</taxon>
        <taxon>metagenomes</taxon>
        <taxon>ecological metagenomes</taxon>
    </lineage>
</organism>
<reference evidence="1" key="1">
    <citation type="submission" date="2018-05" db="EMBL/GenBank/DDBJ databases">
        <authorList>
            <person name="Lanie J.A."/>
            <person name="Ng W.-L."/>
            <person name="Kazmierczak K.M."/>
            <person name="Andrzejewski T.M."/>
            <person name="Davidsen T.M."/>
            <person name="Wayne K.J."/>
            <person name="Tettelin H."/>
            <person name="Glass J.I."/>
            <person name="Rusch D."/>
            <person name="Podicherti R."/>
            <person name="Tsui H.-C.T."/>
            <person name="Winkler M.E."/>
        </authorList>
    </citation>
    <scope>NUCLEOTIDE SEQUENCE</scope>
</reference>
<sequence length="23" mass="2601">MSNLNAYAKDTELTFDLSPQTLQ</sequence>